<dbReference type="CDD" id="cd01949">
    <property type="entry name" value="GGDEF"/>
    <property type="match status" value="1"/>
</dbReference>
<reference evidence="5 6" key="1">
    <citation type="submission" date="2020-08" db="EMBL/GenBank/DDBJ databases">
        <title>Genomic Encyclopedia of Type Strains, Phase III (KMG-III): the genomes of soil and plant-associated and newly described type strains.</title>
        <authorList>
            <person name="Whitman W."/>
        </authorList>
    </citation>
    <scope>NUCLEOTIDE SEQUENCE [LARGE SCALE GENOMIC DNA]</scope>
    <source>
        <strain evidence="5 6">CECT 5995</strain>
    </source>
</reference>
<dbReference type="PROSITE" id="PS50887">
    <property type="entry name" value="GGDEF"/>
    <property type="match status" value="1"/>
</dbReference>
<accession>A0A7W5BXW5</accession>
<comment type="caution">
    <text evidence="5">The sequence shown here is derived from an EMBL/GenBank/DDBJ whole genome shotgun (WGS) entry which is preliminary data.</text>
</comment>
<organism evidence="5 6">
    <name type="scientific">Halomonas organivorans</name>
    <dbReference type="NCBI Taxonomy" id="257772"/>
    <lineage>
        <taxon>Bacteria</taxon>
        <taxon>Pseudomonadati</taxon>
        <taxon>Pseudomonadota</taxon>
        <taxon>Gammaproteobacteria</taxon>
        <taxon>Oceanospirillales</taxon>
        <taxon>Halomonadaceae</taxon>
        <taxon>Halomonas</taxon>
    </lineage>
</organism>
<dbReference type="EMBL" id="JACHXM010000008">
    <property type="protein sequence ID" value="MBB3141177.1"/>
    <property type="molecule type" value="Genomic_DNA"/>
</dbReference>
<evidence type="ECO:0000313" key="6">
    <source>
        <dbReference type="Proteomes" id="UP000525987"/>
    </source>
</evidence>
<evidence type="ECO:0000256" key="3">
    <source>
        <dbReference type="ARBA" id="ARBA00034247"/>
    </source>
</evidence>
<sequence>MNMREQALLDEVLALLDDPSHRDHPLHGALERLYRHHLEQRERLERLISIADGFQQSAQYDLHDARHQLEHQRRRQRKLSRIADRFQELLHERNQALEDVSGQDPLTGLANRRRLHQHLEEMTDDASQPFSVAMIDIDHFKVINDRYGHAAGDRALIALAKTLTASLRAGDLCGRWGGEEFLLALPTTRLDQAECLVARLGDRLRQLDLALDASGEPTTVTASIGIAEHQPDEDYRDTIHRADQALLTAKREGRDRSRRAG</sequence>
<dbReference type="EC" id="2.7.7.65" evidence="2"/>
<dbReference type="AlphaFoldDB" id="A0A7W5BXW5"/>
<feature type="domain" description="GGDEF" evidence="4">
    <location>
        <begin position="128"/>
        <end position="261"/>
    </location>
</feature>
<dbReference type="NCBIfam" id="TIGR00254">
    <property type="entry name" value="GGDEF"/>
    <property type="match status" value="1"/>
</dbReference>
<dbReference type="Pfam" id="PF00990">
    <property type="entry name" value="GGDEF"/>
    <property type="match status" value="1"/>
</dbReference>
<dbReference type="InterPro" id="IPR050469">
    <property type="entry name" value="Diguanylate_Cyclase"/>
</dbReference>
<evidence type="ECO:0000259" key="4">
    <source>
        <dbReference type="PROSITE" id="PS50887"/>
    </source>
</evidence>
<dbReference type="GO" id="GO:1902201">
    <property type="term" value="P:negative regulation of bacterial-type flagellum-dependent cell motility"/>
    <property type="evidence" value="ECO:0007669"/>
    <property type="project" value="TreeGrafter"/>
</dbReference>
<dbReference type="PANTHER" id="PTHR45138:SF9">
    <property type="entry name" value="DIGUANYLATE CYCLASE DGCM-RELATED"/>
    <property type="match status" value="1"/>
</dbReference>
<protein>
    <recommendedName>
        <fullName evidence="2">diguanylate cyclase</fullName>
        <ecNumber evidence="2">2.7.7.65</ecNumber>
    </recommendedName>
</protein>
<dbReference type="GO" id="GO:0052621">
    <property type="term" value="F:diguanylate cyclase activity"/>
    <property type="evidence" value="ECO:0007669"/>
    <property type="project" value="UniProtKB-EC"/>
</dbReference>
<gene>
    <name evidence="5" type="ORF">FHR96_002054</name>
</gene>
<keyword evidence="6" id="KW-1185">Reference proteome</keyword>
<dbReference type="InterPro" id="IPR043128">
    <property type="entry name" value="Rev_trsase/Diguanyl_cyclase"/>
</dbReference>
<proteinExistence type="predicted"/>
<dbReference type="GO" id="GO:0043709">
    <property type="term" value="P:cell adhesion involved in single-species biofilm formation"/>
    <property type="evidence" value="ECO:0007669"/>
    <property type="project" value="TreeGrafter"/>
</dbReference>
<dbReference type="FunFam" id="3.30.70.270:FF:000001">
    <property type="entry name" value="Diguanylate cyclase domain protein"/>
    <property type="match status" value="1"/>
</dbReference>
<comment type="cofactor">
    <cofactor evidence="1">
        <name>Mg(2+)</name>
        <dbReference type="ChEBI" id="CHEBI:18420"/>
    </cofactor>
</comment>
<dbReference type="SUPFAM" id="SSF55073">
    <property type="entry name" value="Nucleotide cyclase"/>
    <property type="match status" value="1"/>
</dbReference>
<dbReference type="InterPro" id="IPR000160">
    <property type="entry name" value="GGDEF_dom"/>
</dbReference>
<dbReference type="Proteomes" id="UP000525987">
    <property type="component" value="Unassembled WGS sequence"/>
</dbReference>
<dbReference type="Gene3D" id="3.30.70.270">
    <property type="match status" value="1"/>
</dbReference>
<evidence type="ECO:0000256" key="2">
    <source>
        <dbReference type="ARBA" id="ARBA00012528"/>
    </source>
</evidence>
<dbReference type="InterPro" id="IPR029787">
    <property type="entry name" value="Nucleotide_cyclase"/>
</dbReference>
<evidence type="ECO:0000313" key="5">
    <source>
        <dbReference type="EMBL" id="MBB3141177.1"/>
    </source>
</evidence>
<dbReference type="PANTHER" id="PTHR45138">
    <property type="entry name" value="REGULATORY COMPONENTS OF SENSORY TRANSDUCTION SYSTEM"/>
    <property type="match status" value="1"/>
</dbReference>
<dbReference type="GO" id="GO:0005886">
    <property type="term" value="C:plasma membrane"/>
    <property type="evidence" value="ECO:0007669"/>
    <property type="project" value="TreeGrafter"/>
</dbReference>
<name>A0A7W5BXW5_9GAMM</name>
<evidence type="ECO:0000256" key="1">
    <source>
        <dbReference type="ARBA" id="ARBA00001946"/>
    </source>
</evidence>
<dbReference type="SMART" id="SM00267">
    <property type="entry name" value="GGDEF"/>
    <property type="match status" value="1"/>
</dbReference>
<comment type="catalytic activity">
    <reaction evidence="3">
        <text>2 GTP = 3',3'-c-di-GMP + 2 diphosphate</text>
        <dbReference type="Rhea" id="RHEA:24898"/>
        <dbReference type="ChEBI" id="CHEBI:33019"/>
        <dbReference type="ChEBI" id="CHEBI:37565"/>
        <dbReference type="ChEBI" id="CHEBI:58805"/>
        <dbReference type="EC" id="2.7.7.65"/>
    </reaction>
</comment>